<dbReference type="Gene3D" id="3.15.10.10">
    <property type="entry name" value="Bactericidal permeability-increasing protein, domain 1"/>
    <property type="match status" value="1"/>
</dbReference>
<accession>A0A7K5A5E2</accession>
<dbReference type="InterPro" id="IPR051660">
    <property type="entry name" value="BPI_fold-BPI/LBP"/>
</dbReference>
<keyword evidence="4" id="KW-1185">Reference proteome</keyword>
<feature type="non-terminal residue" evidence="3">
    <location>
        <position position="1"/>
    </location>
</feature>
<feature type="signal peptide" evidence="1">
    <location>
        <begin position="1"/>
        <end position="24"/>
    </location>
</feature>
<evidence type="ECO:0000313" key="4">
    <source>
        <dbReference type="Proteomes" id="UP000517892"/>
    </source>
</evidence>
<feature type="non-terminal residue" evidence="3">
    <location>
        <position position="389"/>
    </location>
</feature>
<comment type="caution">
    <text evidence="3">The sequence shown here is derived from an EMBL/GenBank/DDBJ whole genome shotgun (WGS) entry which is preliminary data.</text>
</comment>
<feature type="chain" id="PRO_5029532988" evidence="1">
    <location>
        <begin position="25"/>
        <end position="389"/>
    </location>
</feature>
<feature type="domain" description="Lipid-binding serum glycoprotein N-terminal" evidence="2">
    <location>
        <begin position="29"/>
        <end position="244"/>
    </location>
</feature>
<dbReference type="OrthoDB" id="9831346at2759"/>
<evidence type="ECO:0000313" key="3">
    <source>
        <dbReference type="EMBL" id="NWR78594.1"/>
    </source>
</evidence>
<gene>
    <name evidence="3" type="primary">Bpifb4_1</name>
    <name evidence="3" type="ORF">CENUNI_R03856</name>
</gene>
<name>A0A7K5A5E2_9AVES</name>
<evidence type="ECO:0000259" key="2">
    <source>
        <dbReference type="SMART" id="SM00328"/>
    </source>
</evidence>
<sequence>MMMLKLFGIIFFCGLFSPSHEVLSGLSCAISPTAVEKVLSDAIFGNNLLQSHLNGLAFPNILSGGGLLNSPISITGLHLVKVRLPKLSVLLLPGTGIKMTISARLQLSGNCLIGIIPEAIDILVDVKITTNIKCANFESGTVQVIMEDCLCILGTAKVKVLSGLVSLSINDIILTHLTATLPRVVCPVVGVVINLVNIRLLGSLNAVFPVGEAGMIHYQLAGLPFTSGFFLGMDLDGSVMQVGGSIIPHDSSPSSLPPLRDHSMILTMGEGFFCAAVTLLLQIGTQTMPCTLEYVSVAATLATSMCPQFPQCSACHGTSPLTIKIELLGNPVVILEENKATLELSVLIQLFIKPLDGPIITVLLLKADLRLNVQVSVTGGRLVLILNLG</sequence>
<reference evidence="3 4" key="1">
    <citation type="submission" date="2019-09" db="EMBL/GenBank/DDBJ databases">
        <title>Bird 10,000 Genomes (B10K) Project - Family phase.</title>
        <authorList>
            <person name="Zhang G."/>
        </authorList>
    </citation>
    <scope>NUCLEOTIDE SEQUENCE [LARGE SCALE GENOMIC DNA]</scope>
    <source>
        <strain evidence="3">B10K-DU-017-25</strain>
        <tissue evidence="3">Mixed tissue sample</tissue>
    </source>
</reference>
<dbReference type="Gene3D" id="3.15.20.10">
    <property type="entry name" value="Bactericidal permeability-increasing protein, domain 2"/>
    <property type="match status" value="1"/>
</dbReference>
<protein>
    <submittedName>
        <fullName evidence="3">BPIB4 protein</fullName>
    </submittedName>
</protein>
<dbReference type="PANTHER" id="PTHR46019:SF4">
    <property type="entry name" value="BPI FOLD-CONTAINING FAMILY B MEMBER 4"/>
    <property type="match status" value="1"/>
</dbReference>
<keyword evidence="1" id="KW-0732">Signal</keyword>
<dbReference type="SMART" id="SM00328">
    <property type="entry name" value="BPI1"/>
    <property type="match status" value="1"/>
</dbReference>
<dbReference type="Pfam" id="PF01273">
    <property type="entry name" value="LBP_BPI_CETP"/>
    <property type="match status" value="1"/>
</dbReference>
<dbReference type="Proteomes" id="UP000517892">
    <property type="component" value="Unassembled WGS sequence"/>
</dbReference>
<dbReference type="GO" id="GO:0008289">
    <property type="term" value="F:lipid binding"/>
    <property type="evidence" value="ECO:0007669"/>
    <property type="project" value="InterPro"/>
</dbReference>
<proteinExistence type="predicted"/>
<evidence type="ECO:0000256" key="1">
    <source>
        <dbReference type="SAM" id="SignalP"/>
    </source>
</evidence>
<dbReference type="EMBL" id="VYZI01000637">
    <property type="protein sequence ID" value="NWR78594.1"/>
    <property type="molecule type" value="Genomic_DNA"/>
</dbReference>
<dbReference type="InterPro" id="IPR017943">
    <property type="entry name" value="Bactericidal_perm-incr_a/b_dom"/>
</dbReference>
<dbReference type="InterPro" id="IPR017942">
    <property type="entry name" value="Lipid-bd_serum_glycop_N"/>
</dbReference>
<organism evidence="3 4">
    <name type="scientific">Centropus unirufus</name>
    <dbReference type="NCBI Taxonomy" id="1118519"/>
    <lineage>
        <taxon>Eukaryota</taxon>
        <taxon>Metazoa</taxon>
        <taxon>Chordata</taxon>
        <taxon>Craniata</taxon>
        <taxon>Vertebrata</taxon>
        <taxon>Euteleostomi</taxon>
        <taxon>Archelosauria</taxon>
        <taxon>Archosauria</taxon>
        <taxon>Dinosauria</taxon>
        <taxon>Saurischia</taxon>
        <taxon>Theropoda</taxon>
        <taxon>Coelurosauria</taxon>
        <taxon>Aves</taxon>
        <taxon>Neognathae</taxon>
        <taxon>Neoaves</taxon>
        <taxon>Otidimorphae</taxon>
        <taxon>Cuculiformes</taxon>
        <taxon>Centropidae</taxon>
        <taxon>Centropus</taxon>
    </lineage>
</organism>
<dbReference type="PANTHER" id="PTHR46019">
    <property type="entry name" value="BPI FOLD-CONTAINING FAMILY B MEMBER 4-RELATED"/>
    <property type="match status" value="1"/>
</dbReference>
<dbReference type="SUPFAM" id="SSF55394">
    <property type="entry name" value="Bactericidal permeability-increasing protein, BPI"/>
    <property type="match status" value="2"/>
</dbReference>
<dbReference type="AlphaFoldDB" id="A0A7K5A5E2"/>